<evidence type="ECO:0000259" key="16">
    <source>
        <dbReference type="PROSITE" id="PS51198"/>
    </source>
</evidence>
<dbReference type="InterPro" id="IPR014017">
    <property type="entry name" value="DNA_helicase_UvrD-like_C"/>
</dbReference>
<evidence type="ECO:0000256" key="1">
    <source>
        <dbReference type="ARBA" id="ARBA00022722"/>
    </source>
</evidence>
<evidence type="ECO:0000256" key="3">
    <source>
        <dbReference type="ARBA" id="ARBA00022763"/>
    </source>
</evidence>
<dbReference type="InterPro" id="IPR014016">
    <property type="entry name" value="UvrD-like_ATP-bd"/>
</dbReference>
<keyword evidence="7 14" id="KW-0067">ATP-binding</keyword>
<evidence type="ECO:0000256" key="7">
    <source>
        <dbReference type="ARBA" id="ARBA00022840"/>
    </source>
</evidence>
<keyword evidence="3" id="KW-0227">DNA damage</keyword>
<gene>
    <name evidence="18" type="ORF">JOE21_001220</name>
</gene>
<evidence type="ECO:0000313" key="19">
    <source>
        <dbReference type="Proteomes" id="UP001185012"/>
    </source>
</evidence>
<evidence type="ECO:0000256" key="11">
    <source>
        <dbReference type="ARBA" id="ARBA00034617"/>
    </source>
</evidence>
<dbReference type="Pfam" id="PF13361">
    <property type="entry name" value="UvrD_C"/>
    <property type="match status" value="1"/>
</dbReference>
<dbReference type="Gene3D" id="3.90.320.10">
    <property type="match status" value="1"/>
</dbReference>
<feature type="domain" description="UvrD-like helicase ATP-binding" evidence="16">
    <location>
        <begin position="1"/>
        <end position="442"/>
    </location>
</feature>
<dbReference type="PROSITE" id="PS51198">
    <property type="entry name" value="UVRD_HELICASE_ATP_BIND"/>
    <property type="match status" value="1"/>
</dbReference>
<dbReference type="Pfam" id="PF12705">
    <property type="entry name" value="PDDEXK_1"/>
    <property type="match status" value="1"/>
</dbReference>
<keyword evidence="4 14" id="KW-0378">Hydrolase</keyword>
<name>A0ABU1IKC1_9BACL</name>
<evidence type="ECO:0000256" key="6">
    <source>
        <dbReference type="ARBA" id="ARBA00022839"/>
    </source>
</evidence>
<reference evidence="18 19" key="1">
    <citation type="submission" date="2023-07" db="EMBL/GenBank/DDBJ databases">
        <title>Genomic Encyclopedia of Type Strains, Phase IV (KMG-IV): sequencing the most valuable type-strain genomes for metagenomic binning, comparative biology and taxonomic classification.</title>
        <authorList>
            <person name="Goeker M."/>
        </authorList>
    </citation>
    <scope>NUCLEOTIDE SEQUENCE [LARGE SCALE GENOMIC DNA]</scope>
    <source>
        <strain evidence="18 19">DSM 45903</strain>
    </source>
</reference>
<dbReference type="Proteomes" id="UP001185012">
    <property type="component" value="Unassembled WGS sequence"/>
</dbReference>
<dbReference type="EMBL" id="JAVDQG010000002">
    <property type="protein sequence ID" value="MDR6225229.1"/>
    <property type="molecule type" value="Genomic_DNA"/>
</dbReference>
<feature type="domain" description="UvrD-like helicase C-terminal" evidence="17">
    <location>
        <begin position="443"/>
        <end position="724"/>
    </location>
</feature>
<feature type="region of interest" description="Disordered" evidence="15">
    <location>
        <begin position="866"/>
        <end position="886"/>
    </location>
</feature>
<dbReference type="InterPro" id="IPR000212">
    <property type="entry name" value="DNA_helicase_UvrD/REP"/>
</dbReference>
<dbReference type="SUPFAM" id="SSF52980">
    <property type="entry name" value="Restriction endonuclease-like"/>
    <property type="match status" value="1"/>
</dbReference>
<evidence type="ECO:0000256" key="15">
    <source>
        <dbReference type="SAM" id="MobiDB-lite"/>
    </source>
</evidence>
<feature type="compositionally biased region" description="Basic and acidic residues" evidence="15">
    <location>
        <begin position="866"/>
        <end position="879"/>
    </location>
</feature>
<keyword evidence="19" id="KW-1185">Reference proteome</keyword>
<feature type="binding site" evidence="14">
    <location>
        <begin position="22"/>
        <end position="29"/>
    </location>
    <ligand>
        <name>ATP</name>
        <dbReference type="ChEBI" id="CHEBI:30616"/>
    </ligand>
</feature>
<keyword evidence="1" id="KW-0540">Nuclease</keyword>
<keyword evidence="8" id="KW-0238">DNA-binding</keyword>
<dbReference type="Gene3D" id="1.10.486.10">
    <property type="entry name" value="PCRA, domain 4"/>
    <property type="match status" value="1"/>
</dbReference>
<keyword evidence="6" id="KW-0269">Exonuclease</keyword>
<evidence type="ECO:0000256" key="2">
    <source>
        <dbReference type="ARBA" id="ARBA00022741"/>
    </source>
</evidence>
<keyword evidence="2 14" id="KW-0547">Nucleotide-binding</keyword>
<evidence type="ECO:0000256" key="12">
    <source>
        <dbReference type="ARBA" id="ARBA00034808"/>
    </source>
</evidence>
<dbReference type="GO" id="GO:0003678">
    <property type="term" value="F:DNA helicase activity"/>
    <property type="evidence" value="ECO:0007669"/>
    <property type="project" value="UniProtKB-EC"/>
</dbReference>
<keyword evidence="9" id="KW-0234">DNA repair</keyword>
<dbReference type="SUPFAM" id="SSF52540">
    <property type="entry name" value="P-loop containing nucleoside triphosphate hydrolases"/>
    <property type="match status" value="1"/>
</dbReference>
<dbReference type="InterPro" id="IPR011604">
    <property type="entry name" value="PDDEXK-like_dom_sf"/>
</dbReference>
<evidence type="ECO:0000259" key="17">
    <source>
        <dbReference type="PROSITE" id="PS51217"/>
    </source>
</evidence>
<evidence type="ECO:0000256" key="10">
    <source>
        <dbReference type="ARBA" id="ARBA00023235"/>
    </source>
</evidence>
<accession>A0ABU1IKC1</accession>
<sequence>MIFTPEQQAAVESFDQHCVVSAGAGSGKTRVLVERFLRILEREGSERNPFSRVLAITFTDKAAAEMKERIRQGIRERAKGEPVMDASAALPWNDWLAQMEGAQVMTFHAFCAALLREFPVEADVDPHFTVADEQEAGEWLDEAVEEALTHTVESGDPPGAEPLLLAWGSAGAVAGLTRLYREMTGNGWDSDELAARTHRAWEEAAAERDRQEHEHRMVFLSAAEQLAELDGGKRLQRFRDAWLEEASFMRDSKEETNPLLRRLKRFLSLLKGNWGRDEILLRYRDQAKESAEMWVNLLRGRSLAPREAEVAAAVCDLLGKVERAYRRRKEERCVLDFDELQVRAIRLLRNHAGVAETIRRRIRWLMVDEFQDTNPVQRELFQLMLPGPAGEELPGKGFVVGDPKQSIYRFRGADVGLFTEVRDEWLAKGGREVQLLDNFRSTHGLVAVVNRLFSDLFPRFSSARPHREGGGEPPVEVWLQPSAAKGEDPLEAEAEAVAARIDTLLQTGTEPGEIAVLFQAMTHVKVFEGALSQRGIPFHVVKGRGFFSRQEVWDWIHAIRLLANPDDPLSWVGVLRSPLCGVSDETLLRLSRKDEWHRHPEQWLEWIDDPAEERFKLSRFLDDWERWCRWTGRIPVSDLLERMVRESEVREVWGTTPRGRQAVANVNKWVRMARQWEKEASFSLSAWLDRLNGVLIRQMEETEAPLTPSEQNRVSLMTIHQSKGLEFPVVFLPEIARKLQYEWGEVRVDRRSGLVLKVPNPSGFWEETDRWIRWREREAKQAREESARLLYVAATRAERKLILSGVPQEHKGTARGESLLSGDTWSKWLDGILGYHRIEWEKGNWTFPDDEEGLFLAVHSFADKEERDPWGKEAEDKRPIFPPIPDPIAPGRWEPRGWTDADRLEVSVTQLNRLANCPRRHFFAEVLEMPEGPGETLRRDGSVSAPIPPRVRGELVHRLLETMIRIPQSDEDWILAARIMLEEWEIHPGRHERALEEFRPLVHAYIRSRYCQEVHTMAHLLREAPFSLEKYGLRVTGTVDRLHCTREGRWELVDWKTNDVGPEEVDELALEYLPQLQLYAMAVREQWGIQLDRASLYFLKPDREVSFPVEADWLAEAEESLISWSRMLRGDQMSQFPAKPGNRCGYCPYIAWCDQAIIEPDQISP</sequence>
<evidence type="ECO:0000256" key="13">
    <source>
        <dbReference type="ARBA" id="ARBA00048988"/>
    </source>
</evidence>
<keyword evidence="10" id="KW-0413">Isomerase</keyword>
<dbReference type="InterPro" id="IPR011335">
    <property type="entry name" value="Restrct_endonuc-II-like"/>
</dbReference>
<dbReference type="PANTHER" id="PTHR11070">
    <property type="entry name" value="UVRD / RECB / PCRA DNA HELICASE FAMILY MEMBER"/>
    <property type="match status" value="1"/>
</dbReference>
<evidence type="ECO:0000256" key="8">
    <source>
        <dbReference type="ARBA" id="ARBA00023125"/>
    </source>
</evidence>
<dbReference type="InterPro" id="IPR038726">
    <property type="entry name" value="PDDEXK_AddAB-type"/>
</dbReference>
<evidence type="ECO:0000313" key="18">
    <source>
        <dbReference type="EMBL" id="MDR6225229.1"/>
    </source>
</evidence>
<dbReference type="GO" id="GO:0016787">
    <property type="term" value="F:hydrolase activity"/>
    <property type="evidence" value="ECO:0007669"/>
    <property type="project" value="UniProtKB-KW"/>
</dbReference>
<evidence type="ECO:0000256" key="9">
    <source>
        <dbReference type="ARBA" id="ARBA00023204"/>
    </source>
</evidence>
<dbReference type="CDD" id="cd17932">
    <property type="entry name" value="DEXQc_UvrD"/>
    <property type="match status" value="1"/>
</dbReference>
<dbReference type="RefSeq" id="WP_309863566.1">
    <property type="nucleotide sequence ID" value="NZ_JAVDQG010000002.1"/>
</dbReference>
<dbReference type="PANTHER" id="PTHR11070:SF23">
    <property type="entry name" value="RECBCD ENZYME SUBUNIT RECB"/>
    <property type="match status" value="1"/>
</dbReference>
<protein>
    <recommendedName>
        <fullName evidence="12">DNA 3'-5' helicase</fullName>
        <ecNumber evidence="12">5.6.2.4</ecNumber>
    </recommendedName>
</protein>
<proteinExistence type="predicted"/>
<evidence type="ECO:0000256" key="4">
    <source>
        <dbReference type="ARBA" id="ARBA00022801"/>
    </source>
</evidence>
<dbReference type="PROSITE" id="PS51217">
    <property type="entry name" value="UVRD_HELICASE_CTER"/>
    <property type="match status" value="1"/>
</dbReference>
<dbReference type="Gene3D" id="3.40.50.300">
    <property type="entry name" value="P-loop containing nucleotide triphosphate hydrolases"/>
    <property type="match status" value="4"/>
</dbReference>
<dbReference type="InterPro" id="IPR027417">
    <property type="entry name" value="P-loop_NTPase"/>
</dbReference>
<organism evidence="18 19">
    <name type="scientific">Desmospora profundinema</name>
    <dbReference type="NCBI Taxonomy" id="1571184"/>
    <lineage>
        <taxon>Bacteria</taxon>
        <taxon>Bacillati</taxon>
        <taxon>Bacillota</taxon>
        <taxon>Bacilli</taxon>
        <taxon>Bacillales</taxon>
        <taxon>Thermoactinomycetaceae</taxon>
        <taxon>Desmospora</taxon>
    </lineage>
</organism>
<comment type="catalytic activity">
    <reaction evidence="13">
        <text>ATP + H2O = ADP + phosphate + H(+)</text>
        <dbReference type="Rhea" id="RHEA:13065"/>
        <dbReference type="ChEBI" id="CHEBI:15377"/>
        <dbReference type="ChEBI" id="CHEBI:15378"/>
        <dbReference type="ChEBI" id="CHEBI:30616"/>
        <dbReference type="ChEBI" id="CHEBI:43474"/>
        <dbReference type="ChEBI" id="CHEBI:456216"/>
        <dbReference type="EC" id="5.6.2.4"/>
    </reaction>
</comment>
<keyword evidence="5 14" id="KW-0347">Helicase</keyword>
<comment type="caution">
    <text evidence="18">The sequence shown here is derived from an EMBL/GenBank/DDBJ whole genome shotgun (WGS) entry which is preliminary data.</text>
</comment>
<dbReference type="EC" id="5.6.2.4" evidence="12"/>
<evidence type="ECO:0000256" key="14">
    <source>
        <dbReference type="PROSITE-ProRule" id="PRU00560"/>
    </source>
</evidence>
<comment type="catalytic activity">
    <reaction evidence="11">
        <text>Couples ATP hydrolysis with the unwinding of duplex DNA by translocating in the 3'-5' direction.</text>
        <dbReference type="EC" id="5.6.2.4"/>
    </reaction>
</comment>
<dbReference type="Pfam" id="PF00580">
    <property type="entry name" value="UvrD-helicase"/>
    <property type="match status" value="1"/>
</dbReference>
<evidence type="ECO:0000256" key="5">
    <source>
        <dbReference type="ARBA" id="ARBA00022806"/>
    </source>
</evidence>